<dbReference type="GO" id="GO:0005789">
    <property type="term" value="C:endoplasmic reticulum membrane"/>
    <property type="evidence" value="ECO:0007669"/>
    <property type="project" value="UniProtKB-SubCell"/>
</dbReference>
<protein>
    <recommendedName>
        <fullName evidence="6">Reticulon-like protein</fullName>
    </recommendedName>
</protein>
<keyword evidence="5 6" id="KW-0472">Membrane</keyword>
<dbReference type="InterPro" id="IPR003388">
    <property type="entry name" value="Reticulon"/>
</dbReference>
<dbReference type="PANTHER" id="PTHR10994">
    <property type="entry name" value="RETICULON"/>
    <property type="match status" value="1"/>
</dbReference>
<evidence type="ECO:0000256" key="1">
    <source>
        <dbReference type="ARBA" id="ARBA00004477"/>
    </source>
</evidence>
<feature type="domain" description="Reticulon" evidence="7">
    <location>
        <begin position="81"/>
        <end position="267"/>
    </location>
</feature>
<reference evidence="8" key="1">
    <citation type="submission" date="2015-03" db="EMBL/GenBank/DDBJ databases">
        <title>A transcriptome of Araucaria cunninghamii, an australian fine timber species.</title>
        <authorList>
            <person name="Jing Yi C.J.Y."/>
            <person name="Yin San L.Y.S."/>
            <person name="Abdul Karim S.S."/>
            <person name="Wan Azmi N.N."/>
            <person name="Hercus R.R."/>
            <person name="Croft L.L."/>
        </authorList>
    </citation>
    <scope>NUCLEOTIDE SEQUENCE</scope>
    <source>
        <strain evidence="8">MI0301</strain>
        <tissue evidence="8">Leaf</tissue>
    </source>
</reference>
<dbReference type="AlphaFoldDB" id="A0A0D6QRM3"/>
<evidence type="ECO:0000256" key="5">
    <source>
        <dbReference type="ARBA" id="ARBA00023136"/>
    </source>
</evidence>
<keyword evidence="2 6" id="KW-0812">Transmembrane</keyword>
<dbReference type="InterPro" id="IPR045064">
    <property type="entry name" value="Reticulon-like"/>
</dbReference>
<evidence type="ECO:0000256" key="3">
    <source>
        <dbReference type="ARBA" id="ARBA00022824"/>
    </source>
</evidence>
<keyword evidence="4 6" id="KW-1133">Transmembrane helix</keyword>
<dbReference type="PROSITE" id="PS50845">
    <property type="entry name" value="RETICULON"/>
    <property type="match status" value="1"/>
</dbReference>
<dbReference type="EMBL" id="GCKF01045038">
    <property type="protein sequence ID" value="JAG93957.1"/>
    <property type="molecule type" value="Transcribed_RNA"/>
</dbReference>
<dbReference type="GO" id="GO:0009617">
    <property type="term" value="P:response to bacterium"/>
    <property type="evidence" value="ECO:0007669"/>
    <property type="project" value="InterPro"/>
</dbReference>
<evidence type="ECO:0000313" key="8">
    <source>
        <dbReference type="EMBL" id="JAG93957.1"/>
    </source>
</evidence>
<feature type="transmembrane region" description="Helical" evidence="6">
    <location>
        <begin position="113"/>
        <end position="132"/>
    </location>
</feature>
<proteinExistence type="predicted"/>
<evidence type="ECO:0000256" key="6">
    <source>
        <dbReference type="RuleBase" id="RU363132"/>
    </source>
</evidence>
<dbReference type="Pfam" id="PF02453">
    <property type="entry name" value="Reticulon"/>
    <property type="match status" value="1"/>
</dbReference>
<dbReference type="PANTHER" id="PTHR10994:SF62">
    <property type="entry name" value="RETICULON-LIKE PROTEIN B8"/>
    <property type="match status" value="1"/>
</dbReference>
<name>A0A0D6QRM3_ARACU</name>
<organism evidence="8">
    <name type="scientific">Araucaria cunninghamii</name>
    <name type="common">Hoop pine</name>
    <name type="synonym">Moreton Bay pine</name>
    <dbReference type="NCBI Taxonomy" id="56994"/>
    <lineage>
        <taxon>Eukaryota</taxon>
        <taxon>Viridiplantae</taxon>
        <taxon>Streptophyta</taxon>
        <taxon>Embryophyta</taxon>
        <taxon>Tracheophyta</taxon>
        <taxon>Spermatophyta</taxon>
        <taxon>Pinopsida</taxon>
        <taxon>Pinidae</taxon>
        <taxon>Conifers II</taxon>
        <taxon>Araucariales</taxon>
        <taxon>Araucariaceae</taxon>
        <taxon>Araucaria</taxon>
    </lineage>
</organism>
<evidence type="ECO:0000256" key="2">
    <source>
        <dbReference type="ARBA" id="ARBA00022692"/>
    </source>
</evidence>
<sequence>MPEQSGKILAENLLDNIMETFVDSVPKQKASTIFETSQKPSVSASFNQLFETSEKSSVSESFNRLFGRQKPVHHLLGGGKSADVLLWRNKRISGSILAGATLIWLLFEWLNYHLLPIICIGLVISMLILFVWSHSTAFLNRSPPNIPQLTLPEDIFIEGATVLRNEINSFLKFIQDVATGSDLKTFVMVAAALTFIAMIAGWCNFLTLIYIGFVSAHTLPVLYEKYEDQVDSFIYNALDKGKGHYRRFDSSVRSRIPRSYSKGKRSD</sequence>
<keyword evidence="3 6" id="KW-0256">Endoplasmic reticulum</keyword>
<feature type="transmembrane region" description="Helical" evidence="6">
    <location>
        <begin position="186"/>
        <end position="213"/>
    </location>
</feature>
<evidence type="ECO:0000256" key="4">
    <source>
        <dbReference type="ARBA" id="ARBA00022989"/>
    </source>
</evidence>
<comment type="subcellular location">
    <subcellularLocation>
        <location evidence="1 6">Endoplasmic reticulum membrane</location>
        <topology evidence="1 6">Multi-pass membrane protein</topology>
    </subcellularLocation>
</comment>
<accession>A0A0D6QRM3</accession>
<evidence type="ECO:0000259" key="7">
    <source>
        <dbReference type="PROSITE" id="PS50845"/>
    </source>
</evidence>